<evidence type="ECO:0000313" key="1">
    <source>
        <dbReference type="EMBL" id="KAJ1882478.1"/>
    </source>
</evidence>
<dbReference type="Proteomes" id="UP001150581">
    <property type="component" value="Unassembled WGS sequence"/>
</dbReference>
<reference evidence="1" key="1">
    <citation type="submission" date="2022-07" db="EMBL/GenBank/DDBJ databases">
        <title>Phylogenomic reconstructions and comparative analyses of Kickxellomycotina fungi.</title>
        <authorList>
            <person name="Reynolds N.K."/>
            <person name="Stajich J.E."/>
            <person name="Barry K."/>
            <person name="Grigoriev I.V."/>
            <person name="Crous P."/>
            <person name="Smith M.E."/>
        </authorList>
    </citation>
    <scope>NUCLEOTIDE SEQUENCE</scope>
    <source>
        <strain evidence="1">Benny 63K</strain>
    </source>
</reference>
<sequence length="179" mass="19564">MASSPIPANIRKRSDKYANNIKHRGSVPKSLDPKVQQKLEARRLSKKGLGTGMPMPTAANGRRILLALLLLTVGSALYQVCLPLFGSQPSSGGHQPKAKQSTGVLTREQQAKAAQAVLQELNRKATEKYFSMAKNYQPPVAPQMRDVGVDDFEDEIRKLIVQDDDELPHVVAEAQGPLV</sequence>
<evidence type="ECO:0000313" key="2">
    <source>
        <dbReference type="Proteomes" id="UP001150581"/>
    </source>
</evidence>
<proteinExistence type="predicted"/>
<name>A0ACC1HZ46_9FUNG</name>
<gene>
    <name evidence="1" type="ORF">LPJ66_011145</name>
</gene>
<organism evidence="1 2">
    <name type="scientific">Kickxella alabastrina</name>
    <dbReference type="NCBI Taxonomy" id="61397"/>
    <lineage>
        <taxon>Eukaryota</taxon>
        <taxon>Fungi</taxon>
        <taxon>Fungi incertae sedis</taxon>
        <taxon>Zoopagomycota</taxon>
        <taxon>Kickxellomycotina</taxon>
        <taxon>Kickxellomycetes</taxon>
        <taxon>Kickxellales</taxon>
        <taxon>Kickxellaceae</taxon>
        <taxon>Kickxella</taxon>
    </lineage>
</organism>
<comment type="caution">
    <text evidence="1">The sequence shown here is derived from an EMBL/GenBank/DDBJ whole genome shotgun (WGS) entry which is preliminary data.</text>
</comment>
<keyword evidence="2" id="KW-1185">Reference proteome</keyword>
<dbReference type="EMBL" id="JANBPG010003230">
    <property type="protein sequence ID" value="KAJ1882478.1"/>
    <property type="molecule type" value="Genomic_DNA"/>
</dbReference>
<accession>A0ACC1HZ46</accession>
<protein>
    <submittedName>
        <fullName evidence="1">Uncharacterized protein</fullName>
    </submittedName>
</protein>